<dbReference type="RefSeq" id="WP_333558659.1">
    <property type="nucleotide sequence ID" value="NZ_AP023322.1"/>
</dbReference>
<dbReference type="KEGG" id="copr:Cop2CBH44_16840"/>
<reference evidence="3" key="1">
    <citation type="submission" date="2020-07" db="EMBL/GenBank/DDBJ databases">
        <title>Complete genome sequencing of Coprobacter sp. strain 2CBH44.</title>
        <authorList>
            <person name="Sakamoto M."/>
            <person name="Murakami T."/>
            <person name="Mori H."/>
        </authorList>
    </citation>
    <scope>NUCLEOTIDE SEQUENCE [LARGE SCALE GENOMIC DNA]</scope>
    <source>
        <strain evidence="3">2CBH44</strain>
    </source>
</reference>
<evidence type="ECO:0000259" key="1">
    <source>
        <dbReference type="Pfam" id="PF02579"/>
    </source>
</evidence>
<name>A0A7G1HXR7_9BACT</name>
<dbReference type="EMBL" id="AP023322">
    <property type="protein sequence ID" value="BCI63331.1"/>
    <property type="molecule type" value="Genomic_DNA"/>
</dbReference>
<keyword evidence="3" id="KW-1185">Reference proteome</keyword>
<dbReference type="Proteomes" id="UP000594042">
    <property type="component" value="Chromosome"/>
</dbReference>
<dbReference type="InterPro" id="IPR003731">
    <property type="entry name" value="Di-Nase_FeMo-co_biosynth"/>
</dbReference>
<dbReference type="CDD" id="cd00851">
    <property type="entry name" value="MTH1175"/>
    <property type="match status" value="1"/>
</dbReference>
<dbReference type="AlphaFoldDB" id="A0A7G1HXR7"/>
<protein>
    <recommendedName>
        <fullName evidence="1">Dinitrogenase iron-molybdenum cofactor biosynthesis domain-containing protein</fullName>
    </recommendedName>
</protein>
<dbReference type="Gene3D" id="3.30.420.130">
    <property type="entry name" value="Dinitrogenase iron-molybdenum cofactor biosynthesis domain"/>
    <property type="match status" value="1"/>
</dbReference>
<feature type="domain" description="Dinitrogenase iron-molybdenum cofactor biosynthesis" evidence="1">
    <location>
        <begin position="10"/>
        <end position="100"/>
    </location>
</feature>
<accession>A0A7G1HXR7</accession>
<organism evidence="2 3">
    <name type="scientific">Coprobacter secundus subsp. similis</name>
    <dbReference type="NCBI Taxonomy" id="2751153"/>
    <lineage>
        <taxon>Bacteria</taxon>
        <taxon>Pseudomonadati</taxon>
        <taxon>Bacteroidota</taxon>
        <taxon>Bacteroidia</taxon>
        <taxon>Bacteroidales</taxon>
        <taxon>Barnesiellaceae</taxon>
        <taxon>Coprobacter</taxon>
    </lineage>
</organism>
<proteinExistence type="predicted"/>
<dbReference type="PANTHER" id="PTHR42983">
    <property type="entry name" value="DINITROGENASE IRON-MOLYBDENUM COFACTOR PROTEIN-RELATED"/>
    <property type="match status" value="1"/>
</dbReference>
<dbReference type="SUPFAM" id="SSF53146">
    <property type="entry name" value="Nitrogenase accessory factor-like"/>
    <property type="match status" value="1"/>
</dbReference>
<evidence type="ECO:0000313" key="2">
    <source>
        <dbReference type="EMBL" id="BCI63331.1"/>
    </source>
</evidence>
<sequence length="123" mass="13752">MIKIAIPTRDEQVDDHFGHCDHYTLFTIDDQKQIIEKEYLASPEGCGCKSDIASILEEKGITLMLAGNMGEGAKNMLNSHHIEVIRGCKGDIKEVVKQYLSGFIFDSGKSCHHHEGHVCSHNR</sequence>
<evidence type="ECO:0000313" key="3">
    <source>
        <dbReference type="Proteomes" id="UP000594042"/>
    </source>
</evidence>
<gene>
    <name evidence="2" type="ORF">Cop2CBH44_16840</name>
</gene>
<dbReference type="InterPro" id="IPR033913">
    <property type="entry name" value="MTH1175_dom"/>
</dbReference>
<dbReference type="PANTHER" id="PTHR42983:SF1">
    <property type="entry name" value="IRON-MOLYBDENUM PROTEIN"/>
    <property type="match status" value="1"/>
</dbReference>
<dbReference type="InterPro" id="IPR036105">
    <property type="entry name" value="DiNase_FeMo-co_biosyn_sf"/>
</dbReference>
<dbReference type="Pfam" id="PF02579">
    <property type="entry name" value="Nitro_FeMo-Co"/>
    <property type="match status" value="1"/>
</dbReference>